<evidence type="ECO:0000256" key="1">
    <source>
        <dbReference type="ARBA" id="ARBA00023242"/>
    </source>
</evidence>
<dbReference type="PROSITE" id="PS00463">
    <property type="entry name" value="ZN2_CY6_FUNGAL_1"/>
    <property type="match status" value="1"/>
</dbReference>
<feature type="domain" description="Zn(2)-C6 fungal-type" evidence="3">
    <location>
        <begin position="460"/>
        <end position="489"/>
    </location>
</feature>
<reference evidence="4 5" key="1">
    <citation type="submission" date="2015-07" db="EMBL/GenBank/DDBJ databases">
        <title>Comparative genomics of the Sigatoka disease complex on banana suggests a link between parallel evolutionary changes in Pseudocercospora fijiensis and Pseudocercospora eumusae and increased virulence on the banana host.</title>
        <authorList>
            <person name="Chang T.-C."/>
            <person name="Salvucci A."/>
            <person name="Crous P.W."/>
            <person name="Stergiopoulos I."/>
        </authorList>
    </citation>
    <scope>NUCLEOTIDE SEQUENCE [LARGE SCALE GENOMIC DNA]</scope>
    <source>
        <strain evidence="4 5">CBS 116634</strain>
    </source>
</reference>
<keyword evidence="5" id="KW-1185">Reference proteome</keyword>
<evidence type="ECO:0000256" key="2">
    <source>
        <dbReference type="SAM" id="Coils"/>
    </source>
</evidence>
<evidence type="ECO:0000313" key="5">
    <source>
        <dbReference type="Proteomes" id="UP000073492"/>
    </source>
</evidence>
<evidence type="ECO:0000313" key="4">
    <source>
        <dbReference type="EMBL" id="KXT10997.1"/>
    </source>
</evidence>
<dbReference type="Proteomes" id="UP000073492">
    <property type="component" value="Unassembled WGS sequence"/>
</dbReference>
<dbReference type="InterPro" id="IPR001138">
    <property type="entry name" value="Zn2Cys6_DnaBD"/>
</dbReference>
<dbReference type="CDD" id="cd00067">
    <property type="entry name" value="GAL4"/>
    <property type="match status" value="1"/>
</dbReference>
<organism evidence="4 5">
    <name type="scientific">Pseudocercospora musae</name>
    <dbReference type="NCBI Taxonomy" id="113226"/>
    <lineage>
        <taxon>Eukaryota</taxon>
        <taxon>Fungi</taxon>
        <taxon>Dikarya</taxon>
        <taxon>Ascomycota</taxon>
        <taxon>Pezizomycotina</taxon>
        <taxon>Dothideomycetes</taxon>
        <taxon>Dothideomycetidae</taxon>
        <taxon>Mycosphaerellales</taxon>
        <taxon>Mycosphaerellaceae</taxon>
        <taxon>Pseudocercospora</taxon>
    </lineage>
</organism>
<feature type="coiled-coil region" evidence="2">
    <location>
        <begin position="501"/>
        <end position="535"/>
    </location>
</feature>
<dbReference type="EMBL" id="LFZO01000227">
    <property type="protein sequence ID" value="KXT10997.1"/>
    <property type="molecule type" value="Genomic_DNA"/>
</dbReference>
<dbReference type="GO" id="GO:0000981">
    <property type="term" value="F:DNA-binding transcription factor activity, RNA polymerase II-specific"/>
    <property type="evidence" value="ECO:0007669"/>
    <property type="project" value="InterPro"/>
</dbReference>
<gene>
    <name evidence="4" type="ORF">AC579_5019</name>
</gene>
<dbReference type="SMART" id="SM00066">
    <property type="entry name" value="GAL4"/>
    <property type="match status" value="1"/>
</dbReference>
<comment type="caution">
    <text evidence="4">The sequence shown here is derived from an EMBL/GenBank/DDBJ whole genome shotgun (WGS) entry which is preliminary data.</text>
</comment>
<evidence type="ECO:0000259" key="3">
    <source>
        <dbReference type="PROSITE" id="PS50048"/>
    </source>
</evidence>
<keyword evidence="2" id="KW-0175">Coiled coil</keyword>
<dbReference type="Gene3D" id="4.10.240.10">
    <property type="entry name" value="Zn(2)-C6 fungal-type DNA-binding domain"/>
    <property type="match status" value="1"/>
</dbReference>
<dbReference type="STRING" id="113226.A0A139I8C7"/>
<protein>
    <recommendedName>
        <fullName evidence="3">Zn(2)-C6 fungal-type domain-containing protein</fullName>
    </recommendedName>
</protein>
<proteinExistence type="predicted"/>
<keyword evidence="1" id="KW-0539">Nucleus</keyword>
<dbReference type="OrthoDB" id="10261408at2759"/>
<sequence length="565" mass="61021">MLYNAGPVNAAKRHQPDHCSPILLRLSAVALSTWFMCGVTCSEAMSADIAPSKARLPHPRQEDVWSGVCRWMGQVQLSKICDTTPNHSAVCYHIDKCCTENKRNKNSHDMEIGKRETSGRSAPLRVETPRLASVKSGIIQAMSSGVGKSATLGTRVHASDQIGSRLRDGHKLPSRAVLDVLGGARTASGTLDVCSCVMVDGASAEQGGHRPSWPIDYVCLDDEPGARKCRAAAGTGGSLDVVLEAAVVRAPLHTLRPSSDLADASLLPSGNWQANARQLPRSLFPVQATHSATFGPKRASGYLALLGRDPSPDTDEQRVKRSYHRMMEHATDCGIGMDGVAYQHFTHAGFYTPPPPPPTAVLFSNPFPSSSPEYEAYIPTPESIYQFTAGRSPSEPFINNNNDSFISHSSASSSCGASLAGPATPPPPAYNGPTTMKYPAVPITPSHVVPRQKAKRTATACEECRKRKQKCDGETPCQSCKEQKLDCKYREVSPTKKDNSLEKLVSLVENCQKSVEALNSRLDTMGSTLRQIEKRLSRCYQCGSGVELETGDCHPCNNANNMACR</sequence>
<dbReference type="InterPro" id="IPR053181">
    <property type="entry name" value="EcdB-like_regulator"/>
</dbReference>
<dbReference type="SUPFAM" id="SSF57701">
    <property type="entry name" value="Zn2/Cys6 DNA-binding domain"/>
    <property type="match status" value="1"/>
</dbReference>
<dbReference type="AlphaFoldDB" id="A0A139I8C7"/>
<name>A0A139I8C7_9PEZI</name>
<dbReference type="InterPro" id="IPR036864">
    <property type="entry name" value="Zn2-C6_fun-type_DNA-bd_sf"/>
</dbReference>
<dbReference type="PANTHER" id="PTHR47785">
    <property type="entry name" value="ZN(II)2CYS6 TRANSCRIPTION FACTOR (EUROFUNG)-RELATED-RELATED"/>
    <property type="match status" value="1"/>
</dbReference>
<dbReference type="GO" id="GO:0008270">
    <property type="term" value="F:zinc ion binding"/>
    <property type="evidence" value="ECO:0007669"/>
    <property type="project" value="InterPro"/>
</dbReference>
<dbReference type="PROSITE" id="PS50048">
    <property type="entry name" value="ZN2_CY6_FUNGAL_2"/>
    <property type="match status" value="1"/>
</dbReference>
<dbReference type="Pfam" id="PF00172">
    <property type="entry name" value="Zn_clus"/>
    <property type="match status" value="1"/>
</dbReference>
<accession>A0A139I8C7</accession>